<reference evidence="3" key="1">
    <citation type="submission" date="2020-06" db="EMBL/GenBank/DDBJ databases">
        <authorList>
            <consortium name="Plant Systems Biology data submission"/>
        </authorList>
    </citation>
    <scope>NUCLEOTIDE SEQUENCE</scope>
    <source>
        <strain evidence="3">D6</strain>
    </source>
</reference>
<feature type="region of interest" description="Disordered" evidence="1">
    <location>
        <begin position="69"/>
        <end position="135"/>
    </location>
</feature>
<dbReference type="Pfam" id="PF12907">
    <property type="entry name" value="zf-met2"/>
    <property type="match status" value="1"/>
</dbReference>
<feature type="region of interest" description="Disordered" evidence="1">
    <location>
        <begin position="1"/>
        <end position="35"/>
    </location>
</feature>
<organism evidence="3 4">
    <name type="scientific">Seminavis robusta</name>
    <dbReference type="NCBI Taxonomy" id="568900"/>
    <lineage>
        <taxon>Eukaryota</taxon>
        <taxon>Sar</taxon>
        <taxon>Stramenopiles</taxon>
        <taxon>Ochrophyta</taxon>
        <taxon>Bacillariophyta</taxon>
        <taxon>Bacillariophyceae</taxon>
        <taxon>Bacillariophycidae</taxon>
        <taxon>Naviculales</taxon>
        <taxon>Naviculaceae</taxon>
        <taxon>Seminavis</taxon>
    </lineage>
</organism>
<dbReference type="InterPro" id="IPR026939">
    <property type="entry name" value="ZNF706/At2g23090_sf"/>
</dbReference>
<dbReference type="InterPro" id="IPR039438">
    <property type="entry name" value="At2g23090-like_Znf"/>
</dbReference>
<dbReference type="PANTHER" id="PTHR33788">
    <property type="entry name" value="OS07G0114300 PROTEIN"/>
    <property type="match status" value="1"/>
</dbReference>
<dbReference type="PANTHER" id="PTHR33788:SF1">
    <property type="entry name" value="ZINC-BINDING PROTEIN"/>
    <property type="match status" value="1"/>
</dbReference>
<dbReference type="InterPro" id="IPR039713">
    <property type="entry name" value="At2g23090-like"/>
</dbReference>
<evidence type="ECO:0000313" key="4">
    <source>
        <dbReference type="Proteomes" id="UP001153069"/>
    </source>
</evidence>
<dbReference type="Proteomes" id="UP001153069">
    <property type="component" value="Unassembled WGS sequence"/>
</dbReference>
<name>A0A9N8EG96_9STRA</name>
<gene>
    <name evidence="3" type="ORF">SEMRO_1116_G242910.1</name>
</gene>
<feature type="compositionally biased region" description="Basic and acidic residues" evidence="1">
    <location>
        <begin position="82"/>
        <end position="95"/>
    </location>
</feature>
<feature type="compositionally biased region" description="Basic and acidic residues" evidence="1">
    <location>
        <begin position="12"/>
        <end position="30"/>
    </location>
</feature>
<dbReference type="AlphaFoldDB" id="A0A9N8EG96"/>
<protein>
    <recommendedName>
        <fullName evidence="2">At2g23090-like zinc-binding domain-containing protein</fullName>
    </recommendedName>
</protein>
<evidence type="ECO:0000259" key="2">
    <source>
        <dbReference type="Pfam" id="PF12907"/>
    </source>
</evidence>
<dbReference type="EMBL" id="CAICTM010001114">
    <property type="protein sequence ID" value="CAB9520577.1"/>
    <property type="molecule type" value="Genomic_DNA"/>
</dbReference>
<comment type="caution">
    <text evidence="3">The sequence shown here is derived from an EMBL/GenBank/DDBJ whole genome shotgun (WGS) entry which is preliminary data.</text>
</comment>
<dbReference type="OrthoDB" id="370932at2759"/>
<dbReference type="Gene3D" id="4.10.1050.10">
    <property type="entry name" value="At2g23090-like"/>
    <property type="match status" value="1"/>
</dbReference>
<evidence type="ECO:0000256" key="1">
    <source>
        <dbReference type="SAM" id="MobiDB-lite"/>
    </source>
</evidence>
<sequence length="135" mass="14355">MGKGSNVQKAQAARERNQKKMGKSDEERKAAQAKSKADAAAFMCLACRQTFMANARPPLLYQHVIAKHPAGTDPASCFPQLKDFDPNDPKGEKKPPAGGAGGPVKPKKTNKKKDDNLDALLDAGLGGNKKKGGKK</sequence>
<feature type="domain" description="At2g23090-like zinc-binding" evidence="2">
    <location>
        <begin position="44"/>
        <end position="81"/>
    </location>
</feature>
<keyword evidence="4" id="KW-1185">Reference proteome</keyword>
<proteinExistence type="predicted"/>
<dbReference type="SUPFAM" id="SSF118359">
    <property type="entry name" value="Expressed protein At2g23090/F21P24.15"/>
    <property type="match status" value="1"/>
</dbReference>
<evidence type="ECO:0000313" key="3">
    <source>
        <dbReference type="EMBL" id="CAB9520577.1"/>
    </source>
</evidence>
<accession>A0A9N8EG96</accession>